<evidence type="ECO:0000256" key="2">
    <source>
        <dbReference type="ARBA" id="ARBA00022448"/>
    </source>
</evidence>
<dbReference type="PANTHER" id="PTHR23501">
    <property type="entry name" value="MAJOR FACILITATOR SUPERFAMILY"/>
    <property type="match status" value="1"/>
</dbReference>
<dbReference type="SUPFAM" id="SSF103473">
    <property type="entry name" value="MFS general substrate transporter"/>
    <property type="match status" value="1"/>
</dbReference>
<comment type="subcellular location">
    <subcellularLocation>
        <location evidence="1">Cell inner membrane</location>
        <topology evidence="1">Multi-pass membrane protein</topology>
    </subcellularLocation>
</comment>
<dbReference type="PROSITE" id="PS50850">
    <property type="entry name" value="MFS"/>
    <property type="match status" value="1"/>
</dbReference>
<evidence type="ECO:0000313" key="9">
    <source>
        <dbReference type="Proteomes" id="UP001205185"/>
    </source>
</evidence>
<dbReference type="PANTHER" id="PTHR23501:SF191">
    <property type="entry name" value="VACUOLAR BASIC AMINO ACID TRANSPORTER 4"/>
    <property type="match status" value="1"/>
</dbReference>
<organism evidence="8 9">
    <name type="scientific">Actinokineospora diospyrosa</name>
    <dbReference type="NCBI Taxonomy" id="103728"/>
    <lineage>
        <taxon>Bacteria</taxon>
        <taxon>Bacillati</taxon>
        <taxon>Actinomycetota</taxon>
        <taxon>Actinomycetes</taxon>
        <taxon>Pseudonocardiales</taxon>
        <taxon>Pseudonocardiaceae</taxon>
        <taxon>Actinokineospora</taxon>
    </lineage>
</organism>
<dbReference type="InterPro" id="IPR036259">
    <property type="entry name" value="MFS_trans_sf"/>
</dbReference>
<feature type="transmembrane region" description="Helical" evidence="6">
    <location>
        <begin position="338"/>
        <end position="358"/>
    </location>
</feature>
<feature type="transmembrane region" description="Helical" evidence="6">
    <location>
        <begin position="370"/>
        <end position="393"/>
    </location>
</feature>
<feature type="transmembrane region" description="Helical" evidence="6">
    <location>
        <begin position="159"/>
        <end position="178"/>
    </location>
</feature>
<dbReference type="InterPro" id="IPR020846">
    <property type="entry name" value="MFS_dom"/>
</dbReference>
<dbReference type="Gene3D" id="1.20.1250.20">
    <property type="entry name" value="MFS general substrate transporter like domains"/>
    <property type="match status" value="2"/>
</dbReference>
<feature type="domain" description="Major facilitator superfamily (MFS) profile" evidence="7">
    <location>
        <begin position="1"/>
        <end position="394"/>
    </location>
</feature>
<keyword evidence="2" id="KW-0813">Transport</keyword>
<feature type="transmembrane region" description="Helical" evidence="6">
    <location>
        <begin position="79"/>
        <end position="99"/>
    </location>
</feature>
<name>A0ABT1ILJ4_9PSEU</name>
<feature type="transmembrane region" description="Helical" evidence="6">
    <location>
        <begin position="132"/>
        <end position="153"/>
    </location>
</feature>
<evidence type="ECO:0000256" key="5">
    <source>
        <dbReference type="ARBA" id="ARBA00023136"/>
    </source>
</evidence>
<evidence type="ECO:0000256" key="4">
    <source>
        <dbReference type="ARBA" id="ARBA00022989"/>
    </source>
</evidence>
<feature type="transmembrane region" description="Helical" evidence="6">
    <location>
        <begin position="312"/>
        <end position="332"/>
    </location>
</feature>
<feature type="transmembrane region" description="Helical" evidence="6">
    <location>
        <begin position="52"/>
        <end position="72"/>
    </location>
</feature>
<feature type="transmembrane region" description="Helical" evidence="6">
    <location>
        <begin position="247"/>
        <end position="266"/>
    </location>
</feature>
<evidence type="ECO:0000256" key="6">
    <source>
        <dbReference type="SAM" id="Phobius"/>
    </source>
</evidence>
<feature type="transmembrane region" description="Helical" evidence="6">
    <location>
        <begin position="278"/>
        <end position="300"/>
    </location>
</feature>
<dbReference type="RefSeq" id="WP_253890723.1">
    <property type="nucleotide sequence ID" value="NZ_BAAAVB010000004.1"/>
</dbReference>
<comment type="caution">
    <text evidence="8">The sequence shown here is derived from an EMBL/GenBank/DDBJ whole genome shotgun (WGS) entry which is preliminary data.</text>
</comment>
<dbReference type="Pfam" id="PF07690">
    <property type="entry name" value="MFS_1"/>
    <property type="match status" value="1"/>
</dbReference>
<reference evidence="8 9" key="1">
    <citation type="submission" date="2022-06" db="EMBL/GenBank/DDBJ databases">
        <title>Genomic Encyclopedia of Archaeal and Bacterial Type Strains, Phase II (KMG-II): from individual species to whole genera.</title>
        <authorList>
            <person name="Goeker M."/>
        </authorList>
    </citation>
    <scope>NUCLEOTIDE SEQUENCE [LARGE SCALE GENOMIC DNA]</scope>
    <source>
        <strain evidence="8 9">DSM 44255</strain>
    </source>
</reference>
<evidence type="ECO:0000256" key="1">
    <source>
        <dbReference type="ARBA" id="ARBA00004429"/>
    </source>
</evidence>
<sequence>MTALAPPRVGKPVAAVWLPLLAAPIAMANNAPGLLFAQLATDLGTSVVSVAWVITAFGLGLAVGTPLAGHLIRGRGARAALVVSALFFLLGILLVLVAPTVQWLIAGRAIQGFGGSGLMVVAINAAGTVARAGLVTAGAGVGGALGPVVGLLVTSVSSWHLALAVGAVALIAVPFVAPQLPTAAPERVKFDTVGAALFLGLVLALVLSTRFSIAAVMVVVTLVPLVLWIRVRPEGFVPVALVRSKRYLMACALILVLSVGYFFLLYRVPAELRSAEWGAIDIGIAQLVVLLAGSALSMFLAANFERFGRARVLAAVLVLAVIAQVLGELVGLDPLLPLAGLGLAVLAMVSAQAGLMIIGTERLSQAHRPVAVGLYSLFFQLGGAFGPLFAALLY</sequence>
<evidence type="ECO:0000259" key="7">
    <source>
        <dbReference type="PROSITE" id="PS50850"/>
    </source>
</evidence>
<proteinExistence type="predicted"/>
<keyword evidence="3 6" id="KW-0812">Transmembrane</keyword>
<keyword evidence="9" id="KW-1185">Reference proteome</keyword>
<feature type="transmembrane region" description="Helical" evidence="6">
    <location>
        <begin position="213"/>
        <end position="231"/>
    </location>
</feature>
<evidence type="ECO:0000313" key="8">
    <source>
        <dbReference type="EMBL" id="MCP2273521.1"/>
    </source>
</evidence>
<gene>
    <name evidence="8" type="ORF">LV75_006051</name>
</gene>
<protein>
    <submittedName>
        <fullName evidence="8">Major Facilitator Superfamily protein</fullName>
    </submittedName>
</protein>
<accession>A0ABT1ILJ4</accession>
<feature type="transmembrane region" description="Helical" evidence="6">
    <location>
        <begin position="105"/>
        <end position="125"/>
    </location>
</feature>
<dbReference type="InterPro" id="IPR011701">
    <property type="entry name" value="MFS"/>
</dbReference>
<evidence type="ECO:0000256" key="3">
    <source>
        <dbReference type="ARBA" id="ARBA00022692"/>
    </source>
</evidence>
<keyword evidence="5 6" id="KW-0472">Membrane</keyword>
<feature type="transmembrane region" description="Helical" evidence="6">
    <location>
        <begin position="190"/>
        <end position="207"/>
    </location>
</feature>
<dbReference type="EMBL" id="JAMTCO010000017">
    <property type="protein sequence ID" value="MCP2273521.1"/>
    <property type="molecule type" value="Genomic_DNA"/>
</dbReference>
<keyword evidence="4 6" id="KW-1133">Transmembrane helix</keyword>
<dbReference type="Proteomes" id="UP001205185">
    <property type="component" value="Unassembled WGS sequence"/>
</dbReference>